<dbReference type="Pfam" id="PF00665">
    <property type="entry name" value="rve"/>
    <property type="match status" value="1"/>
</dbReference>
<keyword evidence="5" id="KW-0695">RNA-directed DNA polymerase</keyword>
<dbReference type="CDD" id="cd09274">
    <property type="entry name" value="RNase_HI_RT_Ty3"/>
    <property type="match status" value="1"/>
</dbReference>
<evidence type="ECO:0000256" key="3">
    <source>
        <dbReference type="ARBA" id="ARBA00022722"/>
    </source>
</evidence>
<reference evidence="11" key="1">
    <citation type="journal article" date="2016" name="Sci. Rep.">
        <title>Molecular characterization of firefly nuptial gifts: a multi-omics approach sheds light on postcopulatory sexual selection.</title>
        <authorList>
            <person name="Al-Wathiqui N."/>
            <person name="Fallon T.R."/>
            <person name="South A."/>
            <person name="Weng J.K."/>
            <person name="Lewis S.M."/>
        </authorList>
    </citation>
    <scope>NUCLEOTIDE SEQUENCE</scope>
</reference>
<dbReference type="FunFam" id="3.30.420.10:FF:000063">
    <property type="entry name" value="Retrovirus-related Pol polyprotein from transposon 297-like Protein"/>
    <property type="match status" value="1"/>
</dbReference>
<sequence>MLENENSGVSRPASGGLMSVGHIEPFNPENPASWPVYADRLNFYLEANGITDDVRKRAVLLTMCGAETYEIVKSLLSPELPRNKSYEEIIEVLDKHFTPKPSEIVERYFFYRRNQEDGESISAYMAKLRKMAEHCQFGNTLEVMLRDRLVCGAKDKNIQRRLLAERELTLQQAFEMAVASETASTQITEIRGEPTKGEVSKVAHSWDRGRAETKTRSFVNVICFRCGGRHDAESCRFRNEECRKCGRSGHIQRVCKTKKTPEGSEKSKKAVKNVTESEMLEDEEEVEYLYSVEEAVVNHLEENIVPPTKVRVLLNGIACCFELDSGSASTIVDFRQYKKLWPKGGPRIESYGKMLKDYQGNLIELMGACKVEAEYADNRETLTLVVVKEDRSNILGRSWFVPLGFSVKGVKQVSSDSGKVTSVIQEFSEVFKDELGEFKGNPIKFVFQENVSPVVLRARRVPFALKPKIEEELDKLVRQGVLEPVEHPVWATPIVPVIKKNGDIRICGDYKSTLNKCLKSNPYPMPTVANLFACLSDGKYFCKLDLAQAYQQLKVDEEAADAQTIITHKGAYRVRRLQFGVTVAPNLFQRFIDTRLNGITGVFPFFDDVLIVGKTEIELSNRLHEVLRRFAADGLRLKEDKCVFNVREIEFLGHRIDSHGIHPSEKKVRAIKEAPEPESKEQLQAFLGILSFYSGFLKDRATVAEPLYRLLDKTNTWKWTNRERNAFEAVKNLIASDKVLVHYEESKPIVLTCDSSSFGIGCVLGHRCENGQIAPIAFHSKTLSKTERAYAQLDREALSLILGVKKFHNYLYGRHFELQTDHKPLLGILSKDKPVSEMLSPRMLRWTLFLSNYNFNLVYVPGKKLGSADGLSRFPLKSEESKQVSYGDVLMIENAPEPLWTAEDIEKLTKKDRVLSRVLNLVQRGWPDKETDVELQPFYTKRNELSVYRNCVLFGNRVIIPLEGRKKVLQVLHSSHPGIVKTKALARSYVWWPNIDIDIEKVVNQCETCQQTRHFPAKAPIHPWEYSRNPWSRLHVDFFGPIQGQQFFIVVDSYTKWLEVKCVKTTSSGCAIQVLRELFATHGVCDVIVSDNATAFTSDEFKTFCKQNLIRHVTVSPYHPRSNGEAERNVQTAKESLKRLSGNWSLKIARFLHRQHITPSSSTGYSPAELLMGRKLRSCLDKLHPDLIGEKLNREVEERVENRKVSKFAVGEPVFARDFSVSHQNWKPAVITRTTGPLSYQAVDNDGNSIRRHADQLRGRSSLSAVSNNRSPGSTPAVDQFALEREVSPQTFTGDLPLADEPLCEDPRARPIRERRAPSYLTDYQC</sequence>
<dbReference type="InterPro" id="IPR050951">
    <property type="entry name" value="Retrovirus_Pol_polyprotein"/>
</dbReference>
<dbReference type="InterPro" id="IPR001584">
    <property type="entry name" value="Integrase_cat-core"/>
</dbReference>
<dbReference type="Pfam" id="PF17919">
    <property type="entry name" value="RT_RNaseH_2"/>
    <property type="match status" value="1"/>
</dbReference>
<dbReference type="FunFam" id="1.10.340.70:FF:000003">
    <property type="entry name" value="Protein CBG25708"/>
    <property type="match status" value="1"/>
</dbReference>
<dbReference type="PROSITE" id="PS50994">
    <property type="entry name" value="INTEGRASE"/>
    <property type="match status" value="1"/>
</dbReference>
<dbReference type="SUPFAM" id="SSF56672">
    <property type="entry name" value="DNA/RNA polymerases"/>
    <property type="match status" value="1"/>
</dbReference>
<organism evidence="11">
    <name type="scientific">Photinus pyralis</name>
    <name type="common">Common eastern firefly</name>
    <name type="synonym">Lampyris pyralis</name>
    <dbReference type="NCBI Taxonomy" id="7054"/>
    <lineage>
        <taxon>Eukaryota</taxon>
        <taxon>Metazoa</taxon>
        <taxon>Ecdysozoa</taxon>
        <taxon>Arthropoda</taxon>
        <taxon>Hexapoda</taxon>
        <taxon>Insecta</taxon>
        <taxon>Pterygota</taxon>
        <taxon>Neoptera</taxon>
        <taxon>Endopterygota</taxon>
        <taxon>Coleoptera</taxon>
        <taxon>Polyphaga</taxon>
        <taxon>Elateriformia</taxon>
        <taxon>Elateroidea</taxon>
        <taxon>Lampyridae</taxon>
        <taxon>Lampyrinae</taxon>
        <taxon>Photinus</taxon>
    </lineage>
</organism>
<dbReference type="Pfam" id="PF00078">
    <property type="entry name" value="RVT_1"/>
    <property type="match status" value="1"/>
</dbReference>
<evidence type="ECO:0000256" key="2">
    <source>
        <dbReference type="ARBA" id="ARBA00022695"/>
    </source>
</evidence>
<keyword evidence="6" id="KW-0863">Zinc-finger</keyword>
<dbReference type="Gene3D" id="3.30.420.10">
    <property type="entry name" value="Ribonuclease H-like superfamily/Ribonuclease H"/>
    <property type="match status" value="1"/>
</dbReference>
<dbReference type="PROSITE" id="PS50158">
    <property type="entry name" value="ZF_CCHC"/>
    <property type="match status" value="1"/>
</dbReference>
<dbReference type="GO" id="GO:0008270">
    <property type="term" value="F:zinc ion binding"/>
    <property type="evidence" value="ECO:0007669"/>
    <property type="project" value="UniProtKB-KW"/>
</dbReference>
<accession>A0A1Y1MAK2</accession>
<dbReference type="EMBL" id="GEZM01036245">
    <property type="protein sequence ID" value="JAV82862.1"/>
    <property type="molecule type" value="Transcribed_RNA"/>
</dbReference>
<protein>
    <recommendedName>
        <fullName evidence="1">RNA-directed DNA polymerase</fullName>
        <ecNumber evidence="1">2.7.7.49</ecNumber>
    </recommendedName>
</protein>
<dbReference type="PANTHER" id="PTHR37984">
    <property type="entry name" value="PROTEIN CBG26694"/>
    <property type="match status" value="1"/>
</dbReference>
<evidence type="ECO:0000256" key="4">
    <source>
        <dbReference type="ARBA" id="ARBA00022759"/>
    </source>
</evidence>
<evidence type="ECO:0000256" key="5">
    <source>
        <dbReference type="ARBA" id="ARBA00022918"/>
    </source>
</evidence>
<feature type="domain" description="Integrase catalytic" evidence="10">
    <location>
        <begin position="1026"/>
        <end position="1175"/>
    </location>
</feature>
<dbReference type="InterPro" id="IPR043502">
    <property type="entry name" value="DNA/RNA_pol_sf"/>
</dbReference>
<keyword evidence="4" id="KW-0255">Endonuclease</keyword>
<evidence type="ECO:0000259" key="9">
    <source>
        <dbReference type="PROSITE" id="PS50878"/>
    </source>
</evidence>
<dbReference type="SUPFAM" id="SSF53098">
    <property type="entry name" value="Ribonuclease H-like"/>
    <property type="match status" value="1"/>
</dbReference>
<dbReference type="GO" id="GO:0015074">
    <property type="term" value="P:DNA integration"/>
    <property type="evidence" value="ECO:0007669"/>
    <property type="project" value="InterPro"/>
</dbReference>
<keyword evidence="6" id="KW-0862">Zinc</keyword>
<evidence type="ECO:0000313" key="11">
    <source>
        <dbReference type="EMBL" id="JAV82862.1"/>
    </source>
</evidence>
<proteinExistence type="predicted"/>
<feature type="compositionally biased region" description="Basic and acidic residues" evidence="7">
    <location>
        <begin position="1305"/>
        <end position="1317"/>
    </location>
</feature>
<dbReference type="EC" id="2.7.7.49" evidence="1"/>
<evidence type="ECO:0000256" key="1">
    <source>
        <dbReference type="ARBA" id="ARBA00012493"/>
    </source>
</evidence>
<dbReference type="InterPro" id="IPR000477">
    <property type="entry name" value="RT_dom"/>
</dbReference>
<evidence type="ECO:0000256" key="7">
    <source>
        <dbReference type="SAM" id="MobiDB-lite"/>
    </source>
</evidence>
<dbReference type="GO" id="GO:0003964">
    <property type="term" value="F:RNA-directed DNA polymerase activity"/>
    <property type="evidence" value="ECO:0007669"/>
    <property type="project" value="UniProtKB-KW"/>
</dbReference>
<dbReference type="InterPro" id="IPR043128">
    <property type="entry name" value="Rev_trsase/Diguanyl_cyclase"/>
</dbReference>
<feature type="domain" description="CCHC-type" evidence="8">
    <location>
        <begin position="242"/>
        <end position="256"/>
    </location>
</feature>
<keyword evidence="2" id="KW-0548">Nucleotidyltransferase</keyword>
<feature type="region of interest" description="Disordered" evidence="7">
    <location>
        <begin position="1292"/>
        <end position="1326"/>
    </location>
</feature>
<keyword evidence="3" id="KW-0540">Nuclease</keyword>
<evidence type="ECO:0000259" key="8">
    <source>
        <dbReference type="PROSITE" id="PS50158"/>
    </source>
</evidence>
<dbReference type="Pfam" id="PF17921">
    <property type="entry name" value="Integrase_H2C2"/>
    <property type="match status" value="1"/>
</dbReference>
<evidence type="ECO:0000259" key="10">
    <source>
        <dbReference type="PROSITE" id="PS50994"/>
    </source>
</evidence>
<dbReference type="InterPro" id="IPR012337">
    <property type="entry name" value="RNaseH-like_sf"/>
</dbReference>
<dbReference type="FunFam" id="3.30.70.270:FF:000020">
    <property type="entry name" value="Transposon Tf2-6 polyprotein-like Protein"/>
    <property type="match status" value="1"/>
</dbReference>
<dbReference type="InterPro" id="IPR021109">
    <property type="entry name" value="Peptidase_aspartic_dom_sf"/>
</dbReference>
<dbReference type="InterPro" id="IPR041577">
    <property type="entry name" value="RT_RNaseH_2"/>
</dbReference>
<feature type="domain" description="Reverse transcriptase" evidence="9">
    <location>
        <begin position="478"/>
        <end position="656"/>
    </location>
</feature>
<dbReference type="Gene3D" id="3.30.70.270">
    <property type="match status" value="2"/>
</dbReference>
<keyword evidence="4" id="KW-0378">Hydrolase</keyword>
<dbReference type="PANTHER" id="PTHR37984:SF12">
    <property type="entry name" value="RIBONUCLEASE H"/>
    <property type="match status" value="1"/>
</dbReference>
<evidence type="ECO:0000256" key="6">
    <source>
        <dbReference type="PROSITE-ProRule" id="PRU00047"/>
    </source>
</evidence>
<dbReference type="InterPro" id="IPR001878">
    <property type="entry name" value="Znf_CCHC"/>
</dbReference>
<dbReference type="GO" id="GO:0042575">
    <property type="term" value="C:DNA polymerase complex"/>
    <property type="evidence" value="ECO:0007669"/>
    <property type="project" value="UniProtKB-ARBA"/>
</dbReference>
<keyword evidence="6" id="KW-0479">Metal-binding</keyword>
<dbReference type="FunFam" id="3.10.20.370:FF:000001">
    <property type="entry name" value="Retrovirus-related Pol polyprotein from transposon 17.6-like protein"/>
    <property type="match status" value="1"/>
</dbReference>
<dbReference type="Gene3D" id="1.10.340.70">
    <property type="match status" value="1"/>
</dbReference>
<keyword evidence="2" id="KW-0808">Transferase</keyword>
<dbReference type="SUPFAM" id="SSF50630">
    <property type="entry name" value="Acid proteases"/>
    <property type="match status" value="1"/>
</dbReference>
<name>A0A1Y1MAK2_PHOPY</name>
<dbReference type="PROSITE" id="PS50878">
    <property type="entry name" value="RT_POL"/>
    <property type="match status" value="1"/>
</dbReference>
<dbReference type="GO" id="GO:0004519">
    <property type="term" value="F:endonuclease activity"/>
    <property type="evidence" value="ECO:0007669"/>
    <property type="project" value="UniProtKB-KW"/>
</dbReference>
<dbReference type="Gene3D" id="4.10.60.10">
    <property type="entry name" value="Zinc finger, CCHC-type"/>
    <property type="match status" value="1"/>
</dbReference>
<dbReference type="Gene3D" id="3.10.10.10">
    <property type="entry name" value="HIV Type 1 Reverse Transcriptase, subunit A, domain 1"/>
    <property type="match status" value="1"/>
</dbReference>
<dbReference type="InterPro" id="IPR036397">
    <property type="entry name" value="RNaseH_sf"/>
</dbReference>
<dbReference type="InterPro" id="IPR041588">
    <property type="entry name" value="Integrase_H2C2"/>
</dbReference>
<dbReference type="CDD" id="cd01647">
    <property type="entry name" value="RT_LTR"/>
    <property type="match status" value="1"/>
</dbReference>
<dbReference type="GO" id="GO:0003676">
    <property type="term" value="F:nucleic acid binding"/>
    <property type="evidence" value="ECO:0007669"/>
    <property type="project" value="InterPro"/>
</dbReference>